<dbReference type="FunFam" id="3.40.605.10:FF:000020">
    <property type="entry name" value="Aldehyde dehydrogenase"/>
    <property type="match status" value="1"/>
</dbReference>
<feature type="domain" description="Aldehyde dehydrogenase" evidence="5">
    <location>
        <begin position="31"/>
        <end position="480"/>
    </location>
</feature>
<proteinExistence type="inferred from homology"/>
<gene>
    <name evidence="6" type="ORF">FZO89_01660</name>
</gene>
<organism evidence="6 7">
    <name type="scientific">Luteimonas viscosa</name>
    <dbReference type="NCBI Taxonomy" id="1132694"/>
    <lineage>
        <taxon>Bacteria</taxon>
        <taxon>Pseudomonadati</taxon>
        <taxon>Pseudomonadota</taxon>
        <taxon>Gammaproteobacteria</taxon>
        <taxon>Lysobacterales</taxon>
        <taxon>Lysobacteraceae</taxon>
        <taxon>Luteimonas</taxon>
    </lineage>
</organism>
<dbReference type="PANTHER" id="PTHR42991:SF1">
    <property type="entry name" value="ALDEHYDE DEHYDROGENASE"/>
    <property type="match status" value="1"/>
</dbReference>
<evidence type="ECO:0000256" key="2">
    <source>
        <dbReference type="ARBA" id="ARBA00023002"/>
    </source>
</evidence>
<comment type="similarity">
    <text evidence="1 4">Belongs to the aldehyde dehydrogenase family.</text>
</comment>
<dbReference type="Pfam" id="PF00171">
    <property type="entry name" value="Aldedh"/>
    <property type="match status" value="1"/>
</dbReference>
<dbReference type="InterPro" id="IPR016163">
    <property type="entry name" value="Ald_DH_C"/>
</dbReference>
<dbReference type="InterPro" id="IPR016162">
    <property type="entry name" value="Ald_DH_N"/>
</dbReference>
<dbReference type="Gene3D" id="3.40.605.10">
    <property type="entry name" value="Aldehyde Dehydrogenase, Chain A, domain 1"/>
    <property type="match status" value="1"/>
</dbReference>
<comment type="caution">
    <text evidence="6">The sequence shown here is derived from an EMBL/GenBank/DDBJ whole genome shotgun (WGS) entry which is preliminary data.</text>
</comment>
<dbReference type="SUPFAM" id="SSF53720">
    <property type="entry name" value="ALDH-like"/>
    <property type="match status" value="1"/>
</dbReference>
<evidence type="ECO:0000256" key="4">
    <source>
        <dbReference type="RuleBase" id="RU003345"/>
    </source>
</evidence>
<dbReference type="PANTHER" id="PTHR42991">
    <property type="entry name" value="ALDEHYDE DEHYDROGENASE"/>
    <property type="match status" value="1"/>
</dbReference>
<reference evidence="6 7" key="1">
    <citation type="submission" date="2019-08" db="EMBL/GenBank/DDBJ databases">
        <title>Luteimonas viscosus sp. nov., isolated from soil of a sunflower field.</title>
        <authorList>
            <person name="Jianli Z."/>
            <person name="Ying Z."/>
        </authorList>
    </citation>
    <scope>NUCLEOTIDE SEQUENCE [LARGE SCALE GENOMIC DNA]</scope>
    <source>
        <strain evidence="6 7">XBU10</strain>
    </source>
</reference>
<keyword evidence="2 4" id="KW-0560">Oxidoreductase</keyword>
<sequence>MARSSKSRKQAGLARRYPCYLANVAVQPNADLEVLDKFTGKVATRTAFVGPGMVRKAIVAAHKARGPMAEFTPDRRRDVLEHCVRRFRERFEELALALCIEAGKPIRDARGEVERLIDTFRIAAAEATRIEGETLELQLSERTRGYRGLVRRVPIGVCSFITPFNFPLNLVAHKVAPAIAAGCPFVLKPAAKTPVGALIIGEILAETDLPRGAFSILACSNEDAAALTEDERIALLSFTGGLVGWELKARAGRKKVTLELGGNAACIVDADPGAPLDHVVDRLVFGAYYQSGQSCISVQHILVHRDLYEKLRKKLRARVGALVMGDPRDEKTFIGPVIDEAAAKRIESWVEAARKAGAKRLAGGERKGNMLPATLMEKVPRESDLYRQEVFGPVACLQPFDDFESALDTVNASEFGLQAGVFTGNLAHAMRAWDRLEVGGVIVGDVPSFRVDNMPYGGVKQSGLGREGVKYAIEDMTEPRLLVIRDQPA</sequence>
<dbReference type="OrthoDB" id="9812625at2"/>
<dbReference type="Proteomes" id="UP000324973">
    <property type="component" value="Unassembled WGS sequence"/>
</dbReference>
<evidence type="ECO:0000313" key="7">
    <source>
        <dbReference type="Proteomes" id="UP000324973"/>
    </source>
</evidence>
<dbReference type="InterPro" id="IPR015590">
    <property type="entry name" value="Aldehyde_DH_dom"/>
</dbReference>
<accession>A0A5D4XMB0</accession>
<dbReference type="Gene3D" id="3.40.309.10">
    <property type="entry name" value="Aldehyde Dehydrogenase, Chain A, domain 2"/>
    <property type="match status" value="1"/>
</dbReference>
<evidence type="ECO:0000256" key="3">
    <source>
        <dbReference type="PROSITE-ProRule" id="PRU10007"/>
    </source>
</evidence>
<evidence type="ECO:0000256" key="1">
    <source>
        <dbReference type="ARBA" id="ARBA00009986"/>
    </source>
</evidence>
<dbReference type="GO" id="GO:0008911">
    <property type="term" value="F:lactaldehyde dehydrogenase (NAD+) activity"/>
    <property type="evidence" value="ECO:0007669"/>
    <property type="project" value="TreeGrafter"/>
</dbReference>
<dbReference type="InterPro" id="IPR051020">
    <property type="entry name" value="ALDH-related_metabolic_enz"/>
</dbReference>
<keyword evidence="7" id="KW-1185">Reference proteome</keyword>
<dbReference type="EMBL" id="VTFT01000001">
    <property type="protein sequence ID" value="TYT25083.1"/>
    <property type="molecule type" value="Genomic_DNA"/>
</dbReference>
<dbReference type="CDD" id="cd07147">
    <property type="entry name" value="ALDH_F21_RNP123"/>
    <property type="match status" value="1"/>
</dbReference>
<name>A0A5D4XMB0_9GAMM</name>
<dbReference type="PROSITE" id="PS00687">
    <property type="entry name" value="ALDEHYDE_DEHYDR_GLU"/>
    <property type="match status" value="1"/>
</dbReference>
<dbReference type="RefSeq" id="WP_149101632.1">
    <property type="nucleotide sequence ID" value="NZ_VTFT01000001.1"/>
</dbReference>
<dbReference type="InterPro" id="IPR016161">
    <property type="entry name" value="Ald_DH/histidinol_DH"/>
</dbReference>
<feature type="active site" evidence="3">
    <location>
        <position position="259"/>
    </location>
</feature>
<evidence type="ECO:0000259" key="5">
    <source>
        <dbReference type="Pfam" id="PF00171"/>
    </source>
</evidence>
<protein>
    <submittedName>
        <fullName evidence="6">Aldehyde dehydrogenase family protein</fullName>
    </submittedName>
</protein>
<dbReference type="AlphaFoldDB" id="A0A5D4XMB0"/>
<dbReference type="InterPro" id="IPR029510">
    <property type="entry name" value="Ald_DH_CS_GLU"/>
</dbReference>
<evidence type="ECO:0000313" key="6">
    <source>
        <dbReference type="EMBL" id="TYT25083.1"/>
    </source>
</evidence>